<dbReference type="EMBL" id="QUTI01035372">
    <property type="protein sequence ID" value="RLO01753.1"/>
    <property type="molecule type" value="Genomic_DNA"/>
</dbReference>
<dbReference type="Gene3D" id="1.10.10.60">
    <property type="entry name" value="Homeodomain-like"/>
    <property type="match status" value="1"/>
</dbReference>
<protein>
    <submittedName>
        <fullName evidence="1">Uncharacterized protein</fullName>
    </submittedName>
</protein>
<sequence length="217" mass="25530">MHPEQQRLIHHSRGALRLKFALLRRRGYSTQLTILNVSFTLDTFTDADYLPKFRFSMSTLRSLVTFLRIPPRVVTPRTNHLQWCRGSLYPARRFAVPDRWSDLITIFGNIFLHVLDHIYSNFAEIIFLDRKRISTKLHEFSQAVVAKGAEVHNAWDGKRLSIHEKNWFRVYYASHVPIKTTAVQQWVTEQFGHTLHITTIRRILRDKRIQLSGAKIP</sequence>
<proteinExistence type="predicted"/>
<name>A0A9X8DQD4_APHAT</name>
<dbReference type="Proteomes" id="UP000275652">
    <property type="component" value="Unassembled WGS sequence"/>
</dbReference>
<reference evidence="1 2" key="1">
    <citation type="journal article" date="2018" name="J. Invertebr. Pathol.">
        <title>New genotyping method for the causative agent of crayfish plague (Aphanomyces astaci) based on whole genome data.</title>
        <authorList>
            <person name="Minardi D."/>
            <person name="Studholme D.J."/>
            <person name="van der Giezen M."/>
            <person name="Pretto T."/>
            <person name="Oidtmann B."/>
        </authorList>
    </citation>
    <scope>NUCLEOTIDE SEQUENCE [LARGE SCALE GENOMIC DNA]</scope>
    <source>
        <strain evidence="1 2">KB13</strain>
    </source>
</reference>
<dbReference type="AlphaFoldDB" id="A0A9X8DQD4"/>
<accession>A0A9X8DQD4</accession>
<organism evidence="1 2">
    <name type="scientific">Aphanomyces astaci</name>
    <name type="common">Crayfish plague agent</name>
    <dbReference type="NCBI Taxonomy" id="112090"/>
    <lineage>
        <taxon>Eukaryota</taxon>
        <taxon>Sar</taxon>
        <taxon>Stramenopiles</taxon>
        <taxon>Oomycota</taxon>
        <taxon>Saprolegniomycetes</taxon>
        <taxon>Saprolegniales</taxon>
        <taxon>Verrucalvaceae</taxon>
        <taxon>Aphanomyces</taxon>
    </lineage>
</organism>
<evidence type="ECO:0000313" key="1">
    <source>
        <dbReference type="EMBL" id="RLO01753.1"/>
    </source>
</evidence>
<gene>
    <name evidence="1" type="ORF">DYB28_013475</name>
</gene>
<evidence type="ECO:0000313" key="2">
    <source>
        <dbReference type="Proteomes" id="UP000275652"/>
    </source>
</evidence>
<comment type="caution">
    <text evidence="1">The sequence shown here is derived from an EMBL/GenBank/DDBJ whole genome shotgun (WGS) entry which is preliminary data.</text>
</comment>